<name>A0A0I9V1Q4_9MYCO</name>
<proteinExistence type="predicted"/>
<dbReference type="PATRIC" id="fig|29311.18.peg.1017"/>
<gene>
    <name evidence="1" type="ORF">ABH38_14190</name>
</gene>
<organism evidence="1 2">
    <name type="scientific">Mycobacterium haemophilum</name>
    <dbReference type="NCBI Taxonomy" id="29311"/>
    <lineage>
        <taxon>Bacteria</taxon>
        <taxon>Bacillati</taxon>
        <taxon>Actinomycetota</taxon>
        <taxon>Actinomycetes</taxon>
        <taxon>Mycobacteriales</taxon>
        <taxon>Mycobacteriaceae</taxon>
        <taxon>Mycobacterium</taxon>
    </lineage>
</organism>
<evidence type="ECO:0000313" key="2">
    <source>
        <dbReference type="Proteomes" id="UP000036334"/>
    </source>
</evidence>
<keyword evidence="2" id="KW-1185">Reference proteome</keyword>
<reference evidence="1 2" key="1">
    <citation type="submission" date="2015-05" db="EMBL/GenBank/DDBJ databases">
        <title>Genome sequence of Mycobacterium haemophilum.</title>
        <authorList>
            <person name="Greninger A.L."/>
            <person name="Cunningham G."/>
            <person name="Miller S."/>
        </authorList>
    </citation>
    <scope>NUCLEOTIDE SEQUENCE [LARGE SCALE GENOMIC DNA]</scope>
    <source>
        <strain evidence="2">UC1</strain>
    </source>
</reference>
<comment type="caution">
    <text evidence="1">The sequence shown here is derived from an EMBL/GenBank/DDBJ whole genome shotgun (WGS) entry which is preliminary data.</text>
</comment>
<dbReference type="EMBL" id="LDPR01000011">
    <property type="protein sequence ID" value="KLO36007.1"/>
    <property type="molecule type" value="Genomic_DNA"/>
</dbReference>
<dbReference type="Proteomes" id="UP000036334">
    <property type="component" value="Unassembled WGS sequence"/>
</dbReference>
<accession>A0A0I9V1Q4</accession>
<sequence>MGVPRLSLPVIQNRFRHLHRRAAPVSDGGAMAARCGIALSHQDGLQLRGLLLPDDDDFERIVNDHPWSFTADAGGMVVVSRGEVAGPFDRDPLPDWERMMWRGSSHRIVELGAVAENVLAWWMR</sequence>
<protein>
    <submittedName>
        <fullName evidence="1">Uncharacterized protein</fullName>
    </submittedName>
</protein>
<dbReference type="AlphaFoldDB" id="A0A0I9V1Q4"/>
<evidence type="ECO:0000313" key="1">
    <source>
        <dbReference type="EMBL" id="KLO36007.1"/>
    </source>
</evidence>